<comment type="subcellular location">
    <subcellularLocation>
        <location evidence="4">Cytoplasm</location>
    </subcellularLocation>
</comment>
<comment type="caution">
    <text evidence="5">The sequence shown here is derived from an EMBL/GenBank/DDBJ whole genome shotgun (WGS) entry which is preliminary data.</text>
</comment>
<name>A0ABU9H6X1_9GAMM</name>
<feature type="binding site" evidence="4">
    <location>
        <position position="116"/>
    </location>
    <ligand>
        <name>substrate</name>
    </ligand>
</feature>
<evidence type="ECO:0000256" key="4">
    <source>
        <dbReference type="HAMAP-Rule" id="MF_01632"/>
    </source>
</evidence>
<dbReference type="InterPro" id="IPR007440">
    <property type="entry name" value="Chorismate--pyruvate_lyase"/>
</dbReference>
<keyword evidence="2 4" id="KW-0831">Ubiquinone biosynthesis</keyword>
<protein>
    <recommendedName>
        <fullName evidence="4">Probable chorismate pyruvate-lyase</fullName>
        <shortName evidence="4">CL</shortName>
        <shortName evidence="4">CPL</shortName>
        <ecNumber evidence="4">4.1.3.40</ecNumber>
    </recommendedName>
</protein>
<gene>
    <name evidence="4" type="primary">ubiC</name>
    <name evidence="5" type="ORF">V6255_00455</name>
</gene>
<accession>A0ABU9H6X1</accession>
<evidence type="ECO:0000256" key="1">
    <source>
        <dbReference type="ARBA" id="ARBA00022490"/>
    </source>
</evidence>
<dbReference type="Gene3D" id="3.40.1410.10">
    <property type="entry name" value="Chorismate lyase-like"/>
    <property type="match status" value="1"/>
</dbReference>
<keyword evidence="6" id="KW-1185">Reference proteome</keyword>
<sequence>MFNPLLNIVSSAYWQENSHPQNCSKQILSWLLDETSLTKKLEQQCEKFTVEVKQQLNTNANESVLSLLFPKSEQILVREVFLHCDGVANIFAQTEIPYHTLADKQKNLANIGSESLGKFLFKDKTLQRGKIEIAEFLIGSSVHELCDSLKQPCDHSLWARRSLFYIENKPLLVSEVFLPASGIYK</sequence>
<dbReference type="RefSeq" id="WP_341626372.1">
    <property type="nucleotide sequence ID" value="NZ_JBAKBA010000001.1"/>
</dbReference>
<feature type="binding site" evidence="4">
    <location>
        <position position="78"/>
    </location>
    <ligand>
        <name>substrate</name>
    </ligand>
</feature>
<dbReference type="PANTHER" id="PTHR38683">
    <property type="entry name" value="CHORISMATE PYRUVATE-LYASE"/>
    <property type="match status" value="1"/>
</dbReference>
<evidence type="ECO:0000256" key="3">
    <source>
        <dbReference type="ARBA" id="ARBA00023239"/>
    </source>
</evidence>
<comment type="caution">
    <text evidence="4">Lacks conserved residue(s) required for the propagation of feature annotation.</text>
</comment>
<dbReference type="EMBL" id="JBAKBA010000001">
    <property type="protein sequence ID" value="MEL0657594.1"/>
    <property type="molecule type" value="Genomic_DNA"/>
</dbReference>
<dbReference type="EC" id="4.1.3.40" evidence="4"/>
<evidence type="ECO:0000313" key="6">
    <source>
        <dbReference type="Proteomes" id="UP001366060"/>
    </source>
</evidence>
<dbReference type="HAMAP" id="MF_01632">
    <property type="entry name" value="UbiC"/>
    <property type="match status" value="1"/>
</dbReference>
<comment type="similarity">
    <text evidence="4">Belongs to the UbiC family.</text>
</comment>
<proteinExistence type="inferred from homology"/>
<feature type="binding site" evidence="4">
    <location>
        <position position="175"/>
    </location>
    <ligand>
        <name>substrate</name>
    </ligand>
</feature>
<comment type="pathway">
    <text evidence="4">Cofactor biosynthesis; ubiquinone biosynthesis.</text>
</comment>
<evidence type="ECO:0000313" key="5">
    <source>
        <dbReference type="EMBL" id="MEL0657594.1"/>
    </source>
</evidence>
<dbReference type="SUPFAM" id="SSF64288">
    <property type="entry name" value="Chorismate lyase-like"/>
    <property type="match status" value="1"/>
</dbReference>
<dbReference type="PANTHER" id="PTHR38683:SF1">
    <property type="entry name" value="CHORISMATE PYRUVATE-LYASE"/>
    <property type="match status" value="1"/>
</dbReference>
<keyword evidence="4" id="KW-0670">Pyruvate</keyword>
<dbReference type="GO" id="GO:0008813">
    <property type="term" value="F:chorismate lyase activity"/>
    <property type="evidence" value="ECO:0007669"/>
    <property type="project" value="UniProtKB-EC"/>
</dbReference>
<comment type="function">
    <text evidence="4">Removes the pyruvyl group from chorismate, with concomitant aromatization of the ring, to provide 4-hydroxybenzoate (4HB) for the ubiquinone pathway.</text>
</comment>
<reference evidence="5 6" key="1">
    <citation type="submission" date="2024-02" db="EMBL/GenBank/DDBJ databases">
        <title>Bacteria isolated from the canopy kelp, Nereocystis luetkeana.</title>
        <authorList>
            <person name="Pfister C.A."/>
            <person name="Younker I.T."/>
            <person name="Light S.H."/>
        </authorList>
    </citation>
    <scope>NUCLEOTIDE SEQUENCE [LARGE SCALE GENOMIC DNA]</scope>
    <source>
        <strain evidence="5 6">TI.2.07</strain>
    </source>
</reference>
<dbReference type="Proteomes" id="UP001366060">
    <property type="component" value="Unassembled WGS sequence"/>
</dbReference>
<organism evidence="5 6">
    <name type="scientific">Psychromonas arctica</name>
    <dbReference type="NCBI Taxonomy" id="168275"/>
    <lineage>
        <taxon>Bacteria</taxon>
        <taxon>Pseudomonadati</taxon>
        <taxon>Pseudomonadota</taxon>
        <taxon>Gammaproteobacteria</taxon>
        <taxon>Alteromonadales</taxon>
        <taxon>Psychromonadaceae</taxon>
        <taxon>Psychromonas</taxon>
    </lineage>
</organism>
<keyword evidence="1 4" id="KW-0963">Cytoplasm</keyword>
<evidence type="ECO:0000256" key="2">
    <source>
        <dbReference type="ARBA" id="ARBA00022688"/>
    </source>
</evidence>
<comment type="catalytic activity">
    <reaction evidence="4">
        <text>chorismate = 4-hydroxybenzoate + pyruvate</text>
        <dbReference type="Rhea" id="RHEA:16505"/>
        <dbReference type="ChEBI" id="CHEBI:15361"/>
        <dbReference type="ChEBI" id="CHEBI:17879"/>
        <dbReference type="ChEBI" id="CHEBI:29748"/>
        <dbReference type="EC" id="4.1.3.40"/>
    </reaction>
</comment>
<keyword evidence="3 4" id="KW-0456">Lyase</keyword>
<dbReference type="InterPro" id="IPR028978">
    <property type="entry name" value="Chorismate_lyase_/UTRA_dom_sf"/>
</dbReference>
<dbReference type="Pfam" id="PF04345">
    <property type="entry name" value="Chor_lyase"/>
    <property type="match status" value="1"/>
</dbReference>